<evidence type="ECO:0000313" key="3">
    <source>
        <dbReference type="Proteomes" id="UP001642483"/>
    </source>
</evidence>
<reference evidence="2 3" key="1">
    <citation type="submission" date="2024-02" db="EMBL/GenBank/DDBJ databases">
        <authorList>
            <person name="Daric V."/>
            <person name="Darras S."/>
        </authorList>
    </citation>
    <scope>NUCLEOTIDE SEQUENCE [LARGE SCALE GENOMIC DNA]</scope>
</reference>
<sequence length="105" mass="11772">MTLKKPKLLDMLANIGLNFEGRHHCGRDDAKNLARIVIRLMQDGAVFQFNERLNAGKLENITEDERALLNGFAEKPSNSLQHMTDNFEDLSVTSDNPGETSTDAR</sequence>
<name>A0ABP0H4D1_CLALP</name>
<evidence type="ECO:0000256" key="1">
    <source>
        <dbReference type="SAM" id="MobiDB-lite"/>
    </source>
</evidence>
<feature type="compositionally biased region" description="Polar residues" evidence="1">
    <location>
        <begin position="91"/>
        <end position="105"/>
    </location>
</feature>
<dbReference type="EMBL" id="CAWYQH010000174">
    <property type="protein sequence ID" value="CAK8698592.1"/>
    <property type="molecule type" value="Genomic_DNA"/>
</dbReference>
<evidence type="ECO:0000313" key="2">
    <source>
        <dbReference type="EMBL" id="CAK8698592.1"/>
    </source>
</evidence>
<protein>
    <recommendedName>
        <fullName evidence="4">Exonuclease domain-containing protein</fullName>
    </recommendedName>
</protein>
<dbReference type="Gene3D" id="3.30.420.10">
    <property type="entry name" value="Ribonuclease H-like superfamily/Ribonuclease H"/>
    <property type="match status" value="1"/>
</dbReference>
<organism evidence="2 3">
    <name type="scientific">Clavelina lepadiformis</name>
    <name type="common">Light-bulb sea squirt</name>
    <name type="synonym">Ascidia lepadiformis</name>
    <dbReference type="NCBI Taxonomy" id="159417"/>
    <lineage>
        <taxon>Eukaryota</taxon>
        <taxon>Metazoa</taxon>
        <taxon>Chordata</taxon>
        <taxon>Tunicata</taxon>
        <taxon>Ascidiacea</taxon>
        <taxon>Aplousobranchia</taxon>
        <taxon>Clavelinidae</taxon>
        <taxon>Clavelina</taxon>
    </lineage>
</organism>
<dbReference type="InterPro" id="IPR036397">
    <property type="entry name" value="RNaseH_sf"/>
</dbReference>
<dbReference type="PANTHER" id="PTHR23044">
    <property type="entry name" value="3'-5' EXONUCLEASE ERI1-RELATED"/>
    <property type="match status" value="1"/>
</dbReference>
<proteinExistence type="predicted"/>
<gene>
    <name evidence="2" type="ORF">CVLEPA_LOCUS32022</name>
</gene>
<accession>A0ABP0H4D1</accession>
<feature type="region of interest" description="Disordered" evidence="1">
    <location>
        <begin position="77"/>
        <end position="105"/>
    </location>
</feature>
<dbReference type="PANTHER" id="PTHR23044:SF61">
    <property type="entry name" value="3'-5' EXORIBONUCLEASE 1-RELATED"/>
    <property type="match status" value="1"/>
</dbReference>
<comment type="caution">
    <text evidence="2">The sequence shown here is derived from an EMBL/GenBank/DDBJ whole genome shotgun (WGS) entry which is preliminary data.</text>
</comment>
<dbReference type="Proteomes" id="UP001642483">
    <property type="component" value="Unassembled WGS sequence"/>
</dbReference>
<keyword evidence="3" id="KW-1185">Reference proteome</keyword>
<evidence type="ECO:0008006" key="4">
    <source>
        <dbReference type="Google" id="ProtNLM"/>
    </source>
</evidence>
<dbReference type="InterPro" id="IPR051274">
    <property type="entry name" value="3-5_Exoribonuclease"/>
</dbReference>